<dbReference type="STRING" id="375175.AYR53_05335"/>
<evidence type="ECO:0000256" key="11">
    <source>
        <dbReference type="ARBA" id="ARBA00022915"/>
    </source>
</evidence>
<dbReference type="Proteomes" id="UP000078582">
    <property type="component" value="Chromosome"/>
</dbReference>
<evidence type="ECO:0000256" key="12">
    <source>
        <dbReference type="ARBA" id="ARBA00023154"/>
    </source>
</evidence>
<evidence type="ECO:0000256" key="2">
    <source>
        <dbReference type="ARBA" id="ARBA00001947"/>
    </source>
</evidence>
<dbReference type="InterPro" id="IPR010182">
    <property type="entry name" value="ArgE/DapE"/>
</dbReference>
<name>A0A192H2S0_9LACO</name>
<dbReference type="InterPro" id="IPR011650">
    <property type="entry name" value="Peptidase_M20_dimer"/>
</dbReference>
<evidence type="ECO:0000256" key="7">
    <source>
        <dbReference type="ARBA" id="ARBA00022605"/>
    </source>
</evidence>
<comment type="cofactor">
    <cofactor evidence="1">
        <name>Co(2+)</name>
        <dbReference type="ChEBI" id="CHEBI:48828"/>
    </cofactor>
</comment>
<dbReference type="PANTHER" id="PTHR43808">
    <property type="entry name" value="ACETYLORNITHINE DEACETYLASE"/>
    <property type="match status" value="1"/>
</dbReference>
<dbReference type="UniPathway" id="UPA00034">
    <property type="reaction ID" value="UER00021"/>
</dbReference>
<dbReference type="InterPro" id="IPR002933">
    <property type="entry name" value="Peptidase_M20"/>
</dbReference>
<keyword evidence="7" id="KW-0028">Amino-acid biosynthesis</keyword>
<dbReference type="NCBIfam" id="NF006365">
    <property type="entry name" value="PRK08588.1"/>
    <property type="match status" value="1"/>
</dbReference>
<comment type="catalytic activity">
    <reaction evidence="14">
        <text>N-succinyl-(2S,6S)-2,6-diaminopimelate + H2O = (2S,6S)-2,6-diaminopimelate + succinate</text>
        <dbReference type="Rhea" id="RHEA:22608"/>
        <dbReference type="ChEBI" id="CHEBI:15377"/>
        <dbReference type="ChEBI" id="CHEBI:30031"/>
        <dbReference type="ChEBI" id="CHEBI:57609"/>
        <dbReference type="ChEBI" id="CHEBI:58087"/>
        <dbReference type="EC" id="3.5.1.18"/>
    </reaction>
</comment>
<dbReference type="RefSeq" id="WP_068281193.1">
    <property type="nucleotide sequence ID" value="NZ_CP014873.1"/>
</dbReference>
<evidence type="ECO:0000313" key="15">
    <source>
        <dbReference type="EMBL" id="ANK62246.1"/>
    </source>
</evidence>
<evidence type="ECO:0000256" key="6">
    <source>
        <dbReference type="ARBA" id="ARBA00016853"/>
    </source>
</evidence>
<evidence type="ECO:0000256" key="9">
    <source>
        <dbReference type="ARBA" id="ARBA00022801"/>
    </source>
</evidence>
<comment type="similarity">
    <text evidence="4">Belongs to the peptidase M20A family.</text>
</comment>
<dbReference type="GO" id="GO:0009014">
    <property type="term" value="F:succinyl-diaminopimelate desuccinylase activity"/>
    <property type="evidence" value="ECO:0007669"/>
    <property type="project" value="UniProtKB-EC"/>
</dbReference>
<dbReference type="CDD" id="cd08659">
    <property type="entry name" value="M20_ArgE_DapE-like"/>
    <property type="match status" value="1"/>
</dbReference>
<evidence type="ECO:0000256" key="10">
    <source>
        <dbReference type="ARBA" id="ARBA00022833"/>
    </source>
</evidence>
<dbReference type="EC" id="3.5.1.18" evidence="5"/>
<dbReference type="OrthoDB" id="9792335at2"/>
<keyword evidence="12" id="KW-0457">Lysine biosynthesis</keyword>
<dbReference type="Pfam" id="PF07687">
    <property type="entry name" value="M20_dimer"/>
    <property type="match status" value="1"/>
</dbReference>
<dbReference type="GO" id="GO:0046872">
    <property type="term" value="F:metal ion binding"/>
    <property type="evidence" value="ECO:0007669"/>
    <property type="project" value="UniProtKB-KW"/>
</dbReference>
<protein>
    <recommendedName>
        <fullName evidence="6">Probable succinyl-diaminopimelate desuccinylase</fullName>
        <ecNumber evidence="5">3.5.1.18</ecNumber>
    </recommendedName>
</protein>
<evidence type="ECO:0000256" key="4">
    <source>
        <dbReference type="ARBA" id="ARBA00006247"/>
    </source>
</evidence>
<reference evidence="15 16" key="1">
    <citation type="submission" date="2016-03" db="EMBL/GenBank/DDBJ databases">
        <title>Pediococcus and Lactobacillus from brewery environment - whole genome sequencing and assembly.</title>
        <authorList>
            <person name="Behr J."/>
            <person name="Geissler A.J."/>
            <person name="Vogel R.F."/>
        </authorList>
    </citation>
    <scope>NUCLEOTIDE SEQUENCE [LARGE SCALE GENOMIC DNA]</scope>
    <source>
        <strain evidence="15 16">TMW 1.1989</strain>
    </source>
</reference>
<keyword evidence="11" id="KW-0220">Diaminopimelate biosynthesis</keyword>
<keyword evidence="10" id="KW-0862">Zinc</keyword>
<evidence type="ECO:0000313" key="16">
    <source>
        <dbReference type="Proteomes" id="UP000078582"/>
    </source>
</evidence>
<comment type="cofactor">
    <cofactor evidence="2">
        <name>Zn(2+)</name>
        <dbReference type="ChEBI" id="CHEBI:29105"/>
    </cofactor>
</comment>
<dbReference type="Pfam" id="PF01546">
    <property type="entry name" value="Peptidase_M20"/>
    <property type="match status" value="1"/>
</dbReference>
<dbReference type="GO" id="GO:0009089">
    <property type="term" value="P:lysine biosynthetic process via diaminopimelate"/>
    <property type="evidence" value="ECO:0007669"/>
    <property type="project" value="UniProtKB-UniPathway"/>
</dbReference>
<organism evidence="15 16">
    <name type="scientific">Loigolactobacillus backii</name>
    <dbReference type="NCBI Taxonomy" id="375175"/>
    <lineage>
        <taxon>Bacteria</taxon>
        <taxon>Bacillati</taxon>
        <taxon>Bacillota</taxon>
        <taxon>Bacilli</taxon>
        <taxon>Lactobacillales</taxon>
        <taxon>Lactobacillaceae</taxon>
        <taxon>Loigolactobacillus</taxon>
    </lineage>
</organism>
<keyword evidence="13" id="KW-0170">Cobalt</keyword>
<evidence type="ECO:0000256" key="14">
    <source>
        <dbReference type="ARBA" id="ARBA00051301"/>
    </source>
</evidence>
<dbReference type="InterPro" id="IPR001261">
    <property type="entry name" value="ArgE/DapE_CS"/>
</dbReference>
<dbReference type="Gene3D" id="3.30.70.360">
    <property type="match status" value="1"/>
</dbReference>
<dbReference type="EMBL" id="CP014873">
    <property type="protein sequence ID" value="ANK62246.1"/>
    <property type="molecule type" value="Genomic_DNA"/>
</dbReference>
<sequence>MKRENALSILKKLIQIKSVNQNEATVADYIADLFHPYPAAQVTRVEYAPGRTNLVITVNGQADGKIIGLAGHTDVVAPGDVANWKYPPFSGTEAMNKIYGRGATDMKSGLAAMVCVLLDLLAAGTPFNGKIRLFATVGEETGEYGAAQLTKQGFADDLDALIIGEPSNLNVEYTHRGVIDYTVMSVGKSAHSAEPQRGINAIQNLLLFYPRIQALMASKDQVDPVLGGLLHNITLISGGDQINSIPARAMLSGNVRTIPAYPTKNLMTEITQLVAELNQIDGVHLEITYHYPESPLPGNPKAPFVQLVKQIAAERLDREIPVVGDSGATDASEFIHAAKRFPIVIFGPGNDSGHQVDENVVISNYLAAIQIYHQVIDTFLK</sequence>
<accession>A0A192H2S0</accession>
<dbReference type="SUPFAM" id="SSF55031">
    <property type="entry name" value="Bacterial exopeptidase dimerisation domain"/>
    <property type="match status" value="1"/>
</dbReference>
<dbReference type="NCBIfam" id="TIGR01910">
    <property type="entry name" value="DapE-ArgE"/>
    <property type="match status" value="1"/>
</dbReference>
<gene>
    <name evidence="15" type="ORF">AYR53_05335</name>
</gene>
<dbReference type="AlphaFoldDB" id="A0A192H2S0"/>
<keyword evidence="16" id="KW-1185">Reference proteome</keyword>
<comment type="pathway">
    <text evidence="3">Amino-acid biosynthesis; L-lysine biosynthesis via DAP pathway; LL-2,6-diaminopimelate from (S)-tetrahydrodipicolinate (succinylase route): step 3/3.</text>
</comment>
<evidence type="ECO:0000256" key="3">
    <source>
        <dbReference type="ARBA" id="ARBA00005130"/>
    </source>
</evidence>
<evidence type="ECO:0000256" key="1">
    <source>
        <dbReference type="ARBA" id="ARBA00001941"/>
    </source>
</evidence>
<dbReference type="PROSITE" id="PS00758">
    <property type="entry name" value="ARGE_DAPE_CPG2_1"/>
    <property type="match status" value="1"/>
</dbReference>
<proteinExistence type="inferred from homology"/>
<dbReference type="SUPFAM" id="SSF53187">
    <property type="entry name" value="Zn-dependent exopeptidases"/>
    <property type="match status" value="1"/>
</dbReference>
<dbReference type="InterPro" id="IPR050072">
    <property type="entry name" value="Peptidase_M20A"/>
</dbReference>
<dbReference type="PANTHER" id="PTHR43808:SF8">
    <property type="entry name" value="PEPTIDASE M20 DIMERISATION DOMAIN-CONTAINING PROTEIN"/>
    <property type="match status" value="1"/>
</dbReference>
<evidence type="ECO:0000256" key="5">
    <source>
        <dbReference type="ARBA" id="ARBA00011921"/>
    </source>
</evidence>
<dbReference type="GeneID" id="42981669"/>
<dbReference type="Gene3D" id="3.40.630.10">
    <property type="entry name" value="Zn peptidases"/>
    <property type="match status" value="1"/>
</dbReference>
<dbReference type="GO" id="GO:0019877">
    <property type="term" value="P:diaminopimelate biosynthetic process"/>
    <property type="evidence" value="ECO:0007669"/>
    <property type="project" value="UniProtKB-KW"/>
</dbReference>
<evidence type="ECO:0000256" key="8">
    <source>
        <dbReference type="ARBA" id="ARBA00022723"/>
    </source>
</evidence>
<evidence type="ECO:0000256" key="13">
    <source>
        <dbReference type="ARBA" id="ARBA00023285"/>
    </source>
</evidence>
<dbReference type="InterPro" id="IPR036264">
    <property type="entry name" value="Bact_exopeptidase_dim_dom"/>
</dbReference>
<keyword evidence="8" id="KW-0479">Metal-binding</keyword>
<keyword evidence="9" id="KW-0378">Hydrolase</keyword>